<evidence type="ECO:0000256" key="1">
    <source>
        <dbReference type="ARBA" id="ARBA00001974"/>
    </source>
</evidence>
<sequence length="383" mass="40529">MHVVVLGAGYAGLTTTRLLERTLPAEVDITVVDRSPDHLVQHELHRVIRRPEVAEEITVALPEVLDRASVRVGRVESVDRDDRTISLSGGTLSYDVAAICLGARTAFYGLEGVREHATPLKRLADAFRIRNRALEVLGNDDARIVVGGAGLSGIQVAGELAALATERNAGARITVLEQFDTVAPTFPANFGQAVERSLANAGVEVRTGATVREADAETVTLESGESLSADQFVWTGGIRGSDAFDGDRPTVRGDLRLDERTFALGDAARVVDADGEPVPASAQAAVRQARTASTNVARVVDAQRKGTDAFDPRMASFSFHSPGWLVSVGDDAVAQVGPAVVTGRAAKALKSTVGVGYLSAVGATETALGRVRDELDPRSRSRY</sequence>
<dbReference type="EMBL" id="REGA01000002">
    <property type="protein sequence ID" value="RQG97101.1"/>
    <property type="molecule type" value="Genomic_DNA"/>
</dbReference>
<comment type="similarity">
    <text evidence="2">Belongs to the NADH dehydrogenase family.</text>
</comment>
<evidence type="ECO:0000256" key="3">
    <source>
        <dbReference type="ARBA" id="ARBA00022630"/>
    </source>
</evidence>
<proteinExistence type="inferred from homology"/>
<organism evidence="7 8">
    <name type="scientific">Natrarchaeobius chitinivorans</name>
    <dbReference type="NCBI Taxonomy" id="1679083"/>
    <lineage>
        <taxon>Archaea</taxon>
        <taxon>Methanobacteriati</taxon>
        <taxon>Methanobacteriota</taxon>
        <taxon>Stenosarchaea group</taxon>
        <taxon>Halobacteria</taxon>
        <taxon>Halobacteriales</taxon>
        <taxon>Natrialbaceae</taxon>
        <taxon>Natrarchaeobius</taxon>
    </lineage>
</organism>
<keyword evidence="4" id="KW-0274">FAD</keyword>
<dbReference type="GO" id="GO:0003955">
    <property type="term" value="F:NAD(P)H dehydrogenase (quinone) activity"/>
    <property type="evidence" value="ECO:0007669"/>
    <property type="project" value="TreeGrafter"/>
</dbReference>
<evidence type="ECO:0000313" key="7">
    <source>
        <dbReference type="EMBL" id="RQG97101.1"/>
    </source>
</evidence>
<name>A0A3N6MM24_NATCH</name>
<comment type="caution">
    <text evidence="7">The sequence shown here is derived from an EMBL/GenBank/DDBJ whole genome shotgun (WGS) entry which is preliminary data.</text>
</comment>
<dbReference type="PANTHER" id="PTHR42913:SF3">
    <property type="entry name" value="64 KDA MITOCHONDRIAL NADH DEHYDROGENASE (EUROFUNG)"/>
    <property type="match status" value="1"/>
</dbReference>
<dbReference type="InterPro" id="IPR036188">
    <property type="entry name" value="FAD/NAD-bd_sf"/>
</dbReference>
<evidence type="ECO:0000256" key="5">
    <source>
        <dbReference type="ARBA" id="ARBA00023002"/>
    </source>
</evidence>
<evidence type="ECO:0000256" key="4">
    <source>
        <dbReference type="ARBA" id="ARBA00022827"/>
    </source>
</evidence>
<dbReference type="Pfam" id="PF07992">
    <property type="entry name" value="Pyr_redox_2"/>
    <property type="match status" value="1"/>
</dbReference>
<dbReference type="InterPro" id="IPR023753">
    <property type="entry name" value="FAD/NAD-binding_dom"/>
</dbReference>
<dbReference type="RefSeq" id="WP_124194225.1">
    <property type="nucleotide sequence ID" value="NZ_REGA01000002.1"/>
</dbReference>
<keyword evidence="5" id="KW-0560">Oxidoreductase</keyword>
<feature type="domain" description="FAD/NAD(P)-binding" evidence="6">
    <location>
        <begin position="1"/>
        <end position="289"/>
    </location>
</feature>
<evidence type="ECO:0000313" key="8">
    <source>
        <dbReference type="Proteomes" id="UP000282323"/>
    </source>
</evidence>
<dbReference type="Proteomes" id="UP000282323">
    <property type="component" value="Unassembled WGS sequence"/>
</dbReference>
<dbReference type="AlphaFoldDB" id="A0A3N6MM24"/>
<dbReference type="PANTHER" id="PTHR42913">
    <property type="entry name" value="APOPTOSIS-INDUCING FACTOR 1"/>
    <property type="match status" value="1"/>
</dbReference>
<dbReference type="OrthoDB" id="38899at2157"/>
<protein>
    <submittedName>
        <fullName evidence="7">NADH dehydrogenase FAD-containing subunit</fullName>
    </submittedName>
</protein>
<evidence type="ECO:0000256" key="2">
    <source>
        <dbReference type="ARBA" id="ARBA00005272"/>
    </source>
</evidence>
<evidence type="ECO:0000259" key="6">
    <source>
        <dbReference type="Pfam" id="PF07992"/>
    </source>
</evidence>
<keyword evidence="8" id="KW-1185">Reference proteome</keyword>
<dbReference type="Gene3D" id="3.50.50.100">
    <property type="match status" value="1"/>
</dbReference>
<dbReference type="GO" id="GO:0019646">
    <property type="term" value="P:aerobic electron transport chain"/>
    <property type="evidence" value="ECO:0007669"/>
    <property type="project" value="TreeGrafter"/>
</dbReference>
<dbReference type="SUPFAM" id="SSF51905">
    <property type="entry name" value="FAD/NAD(P)-binding domain"/>
    <property type="match status" value="2"/>
</dbReference>
<comment type="cofactor">
    <cofactor evidence="1">
        <name>FAD</name>
        <dbReference type="ChEBI" id="CHEBI:57692"/>
    </cofactor>
</comment>
<gene>
    <name evidence="7" type="ORF">EA473_03230</name>
</gene>
<reference evidence="7 8" key="1">
    <citation type="submission" date="2018-10" db="EMBL/GenBank/DDBJ databases">
        <title>Natrarchaeobius chitinivorans gen. nov., sp. nov., and Natrarchaeobius haloalkaliphilus sp. nov., alkaliphilic, chitin-utilizing haloarchaea from hypersaline alkaline lakes.</title>
        <authorList>
            <person name="Sorokin D.Y."/>
            <person name="Elcheninov A.G."/>
            <person name="Kostrikina N.A."/>
            <person name="Bale N.J."/>
            <person name="Sinninghe Damste J.S."/>
            <person name="Khijniak T.V."/>
            <person name="Kublanov I.V."/>
            <person name="Toshchakov S.V."/>
        </authorList>
    </citation>
    <scope>NUCLEOTIDE SEQUENCE [LARGE SCALE GENOMIC DNA]</scope>
    <source>
        <strain evidence="7 8">AArcht4T</strain>
    </source>
</reference>
<keyword evidence="3" id="KW-0285">Flavoprotein</keyword>
<accession>A0A3N6MM24</accession>
<dbReference type="InterPro" id="IPR051169">
    <property type="entry name" value="NADH-Q_oxidoreductase"/>
</dbReference>